<dbReference type="SUPFAM" id="SSF47240">
    <property type="entry name" value="Ferritin-like"/>
    <property type="match status" value="1"/>
</dbReference>
<dbReference type="Proteomes" id="UP000553193">
    <property type="component" value="Unassembled WGS sequence"/>
</dbReference>
<name>A0A840A6G9_9PROT</name>
<evidence type="ECO:0008006" key="3">
    <source>
        <dbReference type="Google" id="ProtNLM"/>
    </source>
</evidence>
<accession>A0A840A6G9</accession>
<dbReference type="EMBL" id="JACIDJ010000001">
    <property type="protein sequence ID" value="MBB3896831.1"/>
    <property type="molecule type" value="Genomic_DNA"/>
</dbReference>
<dbReference type="Pfam" id="PF10118">
    <property type="entry name" value="Metal_hydrol"/>
    <property type="match status" value="1"/>
</dbReference>
<reference evidence="1 2" key="1">
    <citation type="submission" date="2020-08" db="EMBL/GenBank/DDBJ databases">
        <title>Genomic Encyclopedia of Type Strains, Phase IV (KMG-IV): sequencing the most valuable type-strain genomes for metagenomic binning, comparative biology and taxonomic classification.</title>
        <authorList>
            <person name="Goeker M."/>
        </authorList>
    </citation>
    <scope>NUCLEOTIDE SEQUENCE [LARGE SCALE GENOMIC DNA]</scope>
    <source>
        <strain evidence="1 2">DSM 19979</strain>
    </source>
</reference>
<organism evidence="1 2">
    <name type="scientific">Roseococcus suduntuyensis</name>
    <dbReference type="NCBI Taxonomy" id="455361"/>
    <lineage>
        <taxon>Bacteria</taxon>
        <taxon>Pseudomonadati</taxon>
        <taxon>Pseudomonadota</taxon>
        <taxon>Alphaproteobacteria</taxon>
        <taxon>Acetobacterales</taxon>
        <taxon>Roseomonadaceae</taxon>
        <taxon>Roseococcus</taxon>
    </lineage>
</organism>
<keyword evidence="2" id="KW-1185">Reference proteome</keyword>
<protein>
    <recommendedName>
        <fullName evidence="3">Metal-dependent hydrolase</fullName>
    </recommendedName>
</protein>
<dbReference type="InterPro" id="IPR016516">
    <property type="entry name" value="UCP07580"/>
</dbReference>
<dbReference type="PANTHER" id="PTHR39456:SF1">
    <property type="entry name" value="METAL-DEPENDENT HYDROLASE"/>
    <property type="match status" value="1"/>
</dbReference>
<dbReference type="AlphaFoldDB" id="A0A840A6G9"/>
<dbReference type="PIRSF" id="PIRSF007580">
    <property type="entry name" value="UCP07580"/>
    <property type="match status" value="1"/>
</dbReference>
<dbReference type="PANTHER" id="PTHR39456">
    <property type="entry name" value="METAL-DEPENDENT HYDROLASE"/>
    <property type="match status" value="1"/>
</dbReference>
<dbReference type="RefSeq" id="WP_184381786.1">
    <property type="nucleotide sequence ID" value="NZ_JACIDJ010000001.1"/>
</dbReference>
<evidence type="ECO:0000313" key="2">
    <source>
        <dbReference type="Proteomes" id="UP000553193"/>
    </source>
</evidence>
<dbReference type="InterPro" id="IPR009078">
    <property type="entry name" value="Ferritin-like_SF"/>
</dbReference>
<comment type="caution">
    <text evidence="1">The sequence shown here is derived from an EMBL/GenBank/DDBJ whole genome shotgun (WGS) entry which is preliminary data.</text>
</comment>
<gene>
    <name evidence="1" type="ORF">GGQ83_000257</name>
</gene>
<evidence type="ECO:0000313" key="1">
    <source>
        <dbReference type="EMBL" id="MBB3896831.1"/>
    </source>
</evidence>
<sequence>MTTPDPEIIPRDLRFGVKDHPDPRWLGGEQAGSALVDAFAVMLPEGERYFIRALKPFLPQVTDPELRQDIQDFCAQEAFHTREHLGYNAALRSLGYDVDRQEESVRWFFARFDTPLARLYLTCAIEHVTYALSRIVIERPEIMDKAHPAYRRLWRWHALEEVEHSSVGLRVLRAVTPGVPGWKRYILRCAALGLMLPGMVGLAMISARRNLRATGGPSGWGLWRAALFSPGWVRRMVPTMLAYLRPGYLGRNDCDAALVAKARDALDAELAAA</sequence>
<proteinExistence type="predicted"/>